<dbReference type="EMBL" id="UINC01165291">
    <property type="protein sequence ID" value="SVD66599.1"/>
    <property type="molecule type" value="Genomic_DNA"/>
</dbReference>
<feature type="transmembrane region" description="Helical" evidence="1">
    <location>
        <begin position="102"/>
        <end position="120"/>
    </location>
</feature>
<keyword evidence="1" id="KW-0812">Transmembrane</keyword>
<name>A0A382X6V2_9ZZZZ</name>
<reference evidence="2" key="1">
    <citation type="submission" date="2018-05" db="EMBL/GenBank/DDBJ databases">
        <authorList>
            <person name="Lanie J.A."/>
            <person name="Ng W.-L."/>
            <person name="Kazmierczak K.M."/>
            <person name="Andrzejewski T.M."/>
            <person name="Davidsen T.M."/>
            <person name="Wayne K.J."/>
            <person name="Tettelin H."/>
            <person name="Glass J.I."/>
            <person name="Rusch D."/>
            <person name="Podicherti R."/>
            <person name="Tsui H.-C.T."/>
            <person name="Winkler M.E."/>
        </authorList>
    </citation>
    <scope>NUCLEOTIDE SEQUENCE</scope>
</reference>
<accession>A0A382X6V2</accession>
<evidence type="ECO:0000256" key="1">
    <source>
        <dbReference type="SAM" id="Phobius"/>
    </source>
</evidence>
<dbReference type="SUPFAM" id="SSF48371">
    <property type="entry name" value="ARM repeat"/>
    <property type="match status" value="1"/>
</dbReference>
<gene>
    <name evidence="2" type="ORF">METZ01_LOCUS419453</name>
</gene>
<keyword evidence="1" id="KW-0472">Membrane</keyword>
<proteinExistence type="predicted"/>
<evidence type="ECO:0000313" key="2">
    <source>
        <dbReference type="EMBL" id="SVD66599.1"/>
    </source>
</evidence>
<organism evidence="2">
    <name type="scientific">marine metagenome</name>
    <dbReference type="NCBI Taxonomy" id="408172"/>
    <lineage>
        <taxon>unclassified sequences</taxon>
        <taxon>metagenomes</taxon>
        <taxon>ecological metagenomes</taxon>
    </lineage>
</organism>
<sequence>STFVFPALVKIFRLGAILLVCSMFVSSLGVSYLSMPAFSMAVMAYLGIEFSAHSFKALAVNTEIGLYPERYRDQLRLFGEIFPQSLGAAVVGIVFLGPSMVIVPAIIIAFALLVIVAVNARETFNTEIINLLHSEDEEERRNATALYDRLEHQDEYENFLFELTESSDLATQINILKTFASLETAKPLPEILDLLDTDTDASLRIAILRYMDALNFKRLDPFLYHETIGMLKEICTNSHSNVARAMAIKTFVQNAQPNESVAFVMKDLASHD</sequence>
<keyword evidence="1" id="KW-1133">Transmembrane helix</keyword>
<dbReference type="InterPro" id="IPR011989">
    <property type="entry name" value="ARM-like"/>
</dbReference>
<feature type="non-terminal residue" evidence="2">
    <location>
        <position position="272"/>
    </location>
</feature>
<dbReference type="InterPro" id="IPR016024">
    <property type="entry name" value="ARM-type_fold"/>
</dbReference>
<protein>
    <submittedName>
        <fullName evidence="2">Uncharacterized protein</fullName>
    </submittedName>
</protein>
<dbReference type="Gene3D" id="1.25.10.10">
    <property type="entry name" value="Leucine-rich Repeat Variant"/>
    <property type="match status" value="1"/>
</dbReference>
<feature type="transmembrane region" description="Helical" evidence="1">
    <location>
        <begin position="12"/>
        <end position="33"/>
    </location>
</feature>
<dbReference type="AlphaFoldDB" id="A0A382X6V2"/>
<feature type="non-terminal residue" evidence="2">
    <location>
        <position position="1"/>
    </location>
</feature>